<dbReference type="RefSeq" id="WP_342021074.1">
    <property type="nucleotide sequence ID" value="NZ_JBBYAK010000002.1"/>
</dbReference>
<keyword evidence="2" id="KW-1185">Reference proteome</keyword>
<comment type="caution">
    <text evidence="1">The sequence shown here is derived from an EMBL/GenBank/DDBJ whole genome shotgun (WGS) entry which is preliminary data.</text>
</comment>
<gene>
    <name evidence="1" type="ORF">NST17_19990</name>
</gene>
<accession>A0ABU9K2T3</accession>
<evidence type="ECO:0000313" key="1">
    <source>
        <dbReference type="EMBL" id="MEL3959437.1"/>
    </source>
</evidence>
<name>A0ABU9K2T3_9BACI</name>
<reference evidence="1 2" key="1">
    <citation type="submission" date="2024-03" db="EMBL/GenBank/DDBJ databases">
        <title>Bacilli Hybrid Assemblies.</title>
        <authorList>
            <person name="Kovac J."/>
        </authorList>
    </citation>
    <scope>NUCLEOTIDE SEQUENCE [LARGE SCALE GENOMIC DNA]</scope>
    <source>
        <strain evidence="1 2">FSL M8-0022</strain>
    </source>
</reference>
<protein>
    <submittedName>
        <fullName evidence="1">Uncharacterized protein</fullName>
    </submittedName>
</protein>
<sequence length="128" mass="14919">MAISPTKKQYEEALKIVKEYENRQKILASLNKQLGEKLKEFTHVKFNINKKNKTVEFAGLYTKENRLVTGKATCSPFDIFEDVIGKLIAVKTALNEDIADVVKYVETRTETTFYINYHEYHHSHKILH</sequence>
<dbReference type="EMBL" id="JBBYAK010000002">
    <property type="protein sequence ID" value="MEL3959437.1"/>
    <property type="molecule type" value="Genomic_DNA"/>
</dbReference>
<proteinExistence type="predicted"/>
<evidence type="ECO:0000313" key="2">
    <source>
        <dbReference type="Proteomes" id="UP001459714"/>
    </source>
</evidence>
<dbReference type="Proteomes" id="UP001459714">
    <property type="component" value="Unassembled WGS sequence"/>
</dbReference>
<organism evidence="1 2">
    <name type="scientific">Caldifermentibacillus hisashii</name>
    <dbReference type="NCBI Taxonomy" id="996558"/>
    <lineage>
        <taxon>Bacteria</taxon>
        <taxon>Bacillati</taxon>
        <taxon>Bacillota</taxon>
        <taxon>Bacilli</taxon>
        <taxon>Bacillales</taxon>
        <taxon>Bacillaceae</taxon>
        <taxon>Caldifermentibacillus</taxon>
    </lineage>
</organism>